<dbReference type="Gene3D" id="1.10.287.130">
    <property type="match status" value="1"/>
</dbReference>
<dbReference type="GO" id="GO:0000155">
    <property type="term" value="F:phosphorelay sensor kinase activity"/>
    <property type="evidence" value="ECO:0007669"/>
    <property type="project" value="InterPro"/>
</dbReference>
<dbReference type="PROSITE" id="PS50113">
    <property type="entry name" value="PAC"/>
    <property type="match status" value="1"/>
</dbReference>
<dbReference type="SUPFAM" id="SSF55785">
    <property type="entry name" value="PYP-like sensor domain (PAS domain)"/>
    <property type="match status" value="1"/>
</dbReference>
<evidence type="ECO:0000256" key="8">
    <source>
        <dbReference type="ARBA" id="ARBA00022777"/>
    </source>
</evidence>
<evidence type="ECO:0000256" key="7">
    <source>
        <dbReference type="ARBA" id="ARBA00022741"/>
    </source>
</evidence>
<sequence>MEWRFHAVPDASSIIDDEPIEICLFLIDRTHSLREEMSELRRVRARLPNAVVVAVGDETSGEVELESWSSGADEFAPTSHLSAAAIELTVKRCIERKMTAEKLRHRERWYRVAVAEGNVGLWRWDRPNNFFYLADHFQEMLGLSHDQLPKNLTEWMERIHPDDQELTLAAAEAHFSGRTDRYVVEHRIRRGDGGYRWYLSSGCVAENDDARTQILGASTDITARKEAELALQRAKRAAESAIRAKAEFLTNMSHELRTPLAAILGYAEILEDFSQAPDARDAVDTIRRNGQHLLQLISDILEFSRIDSGNLEVNAMPTPAYEFLKGTFESFRNLVDEKGLRFVVDVSDEIPEMIVTDPLCVRQILWRLITNAVKFTESGEIGVAVRVANGALELNVRDTGCGMPEEMLGLIYQPFRQGDNSYTRQHDGAGLGLAICQRLSQMLGGEISVRSKTGEGSQFTVRLPIGCDATKDPQPETAMQAKPNSMRLEGRVLLAEDGPDNQRLYELLLRTAGAKVTVVADGRQAMEVALEKASVGEDFDLILMDMQMPVMDGYESTRVLRLAGYRKPIVALTAHAMADDRAKCLDAGCDDYIAKPVERSRLISVCHSWIDEGRKISNELNLAESGTQVSD</sequence>
<dbReference type="InterPro" id="IPR000014">
    <property type="entry name" value="PAS"/>
</dbReference>
<comment type="caution">
    <text evidence="16">The sequence shown here is derived from an EMBL/GenBank/DDBJ whole genome shotgun (WGS) entry which is preliminary data.</text>
</comment>
<dbReference type="CDD" id="cd16922">
    <property type="entry name" value="HATPase_EvgS-ArcB-TorS-like"/>
    <property type="match status" value="1"/>
</dbReference>
<dbReference type="InterPro" id="IPR001789">
    <property type="entry name" value="Sig_transdc_resp-reg_receiver"/>
</dbReference>
<evidence type="ECO:0000256" key="12">
    <source>
        <dbReference type="PROSITE-ProRule" id="PRU00169"/>
    </source>
</evidence>
<dbReference type="InterPro" id="IPR004358">
    <property type="entry name" value="Sig_transdc_His_kin-like_C"/>
</dbReference>
<feature type="domain" description="PAC" evidence="15">
    <location>
        <begin position="182"/>
        <end position="233"/>
    </location>
</feature>
<evidence type="ECO:0000256" key="4">
    <source>
        <dbReference type="ARBA" id="ARBA00022553"/>
    </source>
</evidence>
<evidence type="ECO:0000256" key="5">
    <source>
        <dbReference type="ARBA" id="ARBA00022679"/>
    </source>
</evidence>
<name>A0A9X1SIQ4_9BACT</name>
<feature type="domain" description="Response regulatory" evidence="14">
    <location>
        <begin position="491"/>
        <end position="610"/>
    </location>
</feature>
<dbReference type="InterPro" id="IPR035965">
    <property type="entry name" value="PAS-like_dom_sf"/>
</dbReference>
<evidence type="ECO:0000256" key="6">
    <source>
        <dbReference type="ARBA" id="ARBA00022692"/>
    </source>
</evidence>
<dbReference type="Proteomes" id="UP001139103">
    <property type="component" value="Unassembled WGS sequence"/>
</dbReference>
<dbReference type="FunFam" id="1.10.287.130:FF:000004">
    <property type="entry name" value="Ethylene receptor 1"/>
    <property type="match status" value="1"/>
</dbReference>
<dbReference type="Gene3D" id="3.30.565.10">
    <property type="entry name" value="Histidine kinase-like ATPase, C-terminal domain"/>
    <property type="match status" value="1"/>
</dbReference>
<dbReference type="EMBL" id="JAJKFT010000010">
    <property type="protein sequence ID" value="MCC9631527.1"/>
    <property type="molecule type" value="Genomic_DNA"/>
</dbReference>
<dbReference type="AlphaFoldDB" id="A0A9X1SIQ4"/>
<dbReference type="GO" id="GO:0009927">
    <property type="term" value="F:histidine phosphotransfer kinase activity"/>
    <property type="evidence" value="ECO:0007669"/>
    <property type="project" value="TreeGrafter"/>
</dbReference>
<dbReference type="PANTHER" id="PTHR43047:SF72">
    <property type="entry name" value="OSMOSENSING HISTIDINE PROTEIN KINASE SLN1"/>
    <property type="match status" value="1"/>
</dbReference>
<organism evidence="16 17">
    <name type="scientific">Blastopirellula sediminis</name>
    <dbReference type="NCBI Taxonomy" id="2894196"/>
    <lineage>
        <taxon>Bacteria</taxon>
        <taxon>Pseudomonadati</taxon>
        <taxon>Planctomycetota</taxon>
        <taxon>Planctomycetia</taxon>
        <taxon>Pirellulales</taxon>
        <taxon>Pirellulaceae</taxon>
        <taxon>Blastopirellula</taxon>
    </lineage>
</organism>
<dbReference type="GO" id="GO:0005886">
    <property type="term" value="C:plasma membrane"/>
    <property type="evidence" value="ECO:0007669"/>
    <property type="project" value="TreeGrafter"/>
</dbReference>
<feature type="modified residue" description="4-aspartylphosphate" evidence="12">
    <location>
        <position position="545"/>
    </location>
</feature>
<dbReference type="InterPro" id="IPR000700">
    <property type="entry name" value="PAS-assoc_C"/>
</dbReference>
<dbReference type="InterPro" id="IPR036097">
    <property type="entry name" value="HisK_dim/P_sf"/>
</dbReference>
<evidence type="ECO:0000259" key="15">
    <source>
        <dbReference type="PROSITE" id="PS50113"/>
    </source>
</evidence>
<dbReference type="InterPro" id="IPR003661">
    <property type="entry name" value="HisK_dim/P_dom"/>
</dbReference>
<keyword evidence="6" id="KW-0812">Transmembrane</keyword>
<accession>A0A9X1SIQ4</accession>
<dbReference type="Pfam" id="PF02518">
    <property type="entry name" value="HATPase_c"/>
    <property type="match status" value="1"/>
</dbReference>
<dbReference type="SUPFAM" id="SSF55874">
    <property type="entry name" value="ATPase domain of HSP90 chaperone/DNA topoisomerase II/histidine kinase"/>
    <property type="match status" value="1"/>
</dbReference>
<dbReference type="SMART" id="SM00448">
    <property type="entry name" value="REC"/>
    <property type="match status" value="1"/>
</dbReference>
<evidence type="ECO:0000256" key="11">
    <source>
        <dbReference type="ARBA" id="ARBA00023136"/>
    </source>
</evidence>
<dbReference type="Pfam" id="PF00072">
    <property type="entry name" value="Response_reg"/>
    <property type="match status" value="1"/>
</dbReference>
<keyword evidence="5" id="KW-0808">Transferase</keyword>
<evidence type="ECO:0000256" key="2">
    <source>
        <dbReference type="ARBA" id="ARBA00004370"/>
    </source>
</evidence>
<dbReference type="FunFam" id="3.30.565.10:FF:000010">
    <property type="entry name" value="Sensor histidine kinase RcsC"/>
    <property type="match status" value="1"/>
</dbReference>
<dbReference type="InterPro" id="IPR011006">
    <property type="entry name" value="CheY-like_superfamily"/>
</dbReference>
<dbReference type="GO" id="GO:0005524">
    <property type="term" value="F:ATP binding"/>
    <property type="evidence" value="ECO:0007669"/>
    <property type="project" value="UniProtKB-KW"/>
</dbReference>
<dbReference type="SUPFAM" id="SSF52172">
    <property type="entry name" value="CheY-like"/>
    <property type="match status" value="1"/>
</dbReference>
<dbReference type="Gene3D" id="3.40.50.2300">
    <property type="match status" value="1"/>
</dbReference>
<keyword evidence="17" id="KW-1185">Reference proteome</keyword>
<keyword evidence="9" id="KW-0067">ATP-binding</keyword>
<reference evidence="16" key="1">
    <citation type="submission" date="2021-11" db="EMBL/GenBank/DDBJ databases">
        <title>Genome sequence.</title>
        <authorList>
            <person name="Sun Q."/>
        </authorList>
    </citation>
    <scope>NUCLEOTIDE SEQUENCE</scope>
    <source>
        <strain evidence="16">JC732</strain>
    </source>
</reference>
<comment type="catalytic activity">
    <reaction evidence="1">
        <text>ATP + protein L-histidine = ADP + protein N-phospho-L-histidine.</text>
        <dbReference type="EC" id="2.7.13.3"/>
    </reaction>
</comment>
<comment type="subcellular location">
    <subcellularLocation>
        <location evidence="2">Membrane</location>
    </subcellularLocation>
</comment>
<keyword evidence="8" id="KW-0418">Kinase</keyword>
<dbReference type="InterPro" id="IPR003594">
    <property type="entry name" value="HATPase_dom"/>
</dbReference>
<keyword evidence="7" id="KW-0547">Nucleotide-binding</keyword>
<dbReference type="Pfam" id="PF00512">
    <property type="entry name" value="HisKA"/>
    <property type="match status" value="1"/>
</dbReference>
<evidence type="ECO:0000313" key="17">
    <source>
        <dbReference type="Proteomes" id="UP001139103"/>
    </source>
</evidence>
<dbReference type="NCBIfam" id="TIGR00229">
    <property type="entry name" value="sensory_box"/>
    <property type="match status" value="1"/>
</dbReference>
<dbReference type="EC" id="2.7.13.3" evidence="3"/>
<evidence type="ECO:0000256" key="3">
    <source>
        <dbReference type="ARBA" id="ARBA00012438"/>
    </source>
</evidence>
<dbReference type="CDD" id="cd17546">
    <property type="entry name" value="REC_hyHK_CKI1_RcsC-like"/>
    <property type="match status" value="1"/>
</dbReference>
<gene>
    <name evidence="16" type="ORF">LOC68_24285</name>
</gene>
<dbReference type="PANTHER" id="PTHR43047">
    <property type="entry name" value="TWO-COMPONENT HISTIDINE PROTEIN KINASE"/>
    <property type="match status" value="1"/>
</dbReference>
<keyword evidence="4 12" id="KW-0597">Phosphoprotein</keyword>
<dbReference type="Gene3D" id="3.30.450.20">
    <property type="entry name" value="PAS domain"/>
    <property type="match status" value="1"/>
</dbReference>
<feature type="domain" description="Histidine kinase" evidence="13">
    <location>
        <begin position="251"/>
        <end position="467"/>
    </location>
</feature>
<dbReference type="SMART" id="SM00091">
    <property type="entry name" value="PAS"/>
    <property type="match status" value="1"/>
</dbReference>
<dbReference type="CDD" id="cd00130">
    <property type="entry name" value="PAS"/>
    <property type="match status" value="1"/>
</dbReference>
<dbReference type="SMART" id="SM00388">
    <property type="entry name" value="HisKA"/>
    <property type="match status" value="1"/>
</dbReference>
<dbReference type="PRINTS" id="PR00344">
    <property type="entry name" value="BCTRLSENSOR"/>
</dbReference>
<dbReference type="CDD" id="cd00082">
    <property type="entry name" value="HisKA"/>
    <property type="match status" value="1"/>
</dbReference>
<keyword evidence="11" id="KW-0472">Membrane</keyword>
<keyword evidence="10" id="KW-1133">Transmembrane helix</keyword>
<evidence type="ECO:0000313" key="16">
    <source>
        <dbReference type="EMBL" id="MCC9631527.1"/>
    </source>
</evidence>
<evidence type="ECO:0000256" key="1">
    <source>
        <dbReference type="ARBA" id="ARBA00000085"/>
    </source>
</evidence>
<evidence type="ECO:0000256" key="10">
    <source>
        <dbReference type="ARBA" id="ARBA00022989"/>
    </source>
</evidence>
<dbReference type="InterPro" id="IPR013655">
    <property type="entry name" value="PAS_fold_3"/>
</dbReference>
<evidence type="ECO:0000256" key="9">
    <source>
        <dbReference type="ARBA" id="ARBA00022840"/>
    </source>
</evidence>
<dbReference type="PROSITE" id="PS50109">
    <property type="entry name" value="HIS_KIN"/>
    <property type="match status" value="1"/>
</dbReference>
<dbReference type="SUPFAM" id="SSF47384">
    <property type="entry name" value="Homodimeric domain of signal transducing histidine kinase"/>
    <property type="match status" value="1"/>
</dbReference>
<dbReference type="SMART" id="SM00387">
    <property type="entry name" value="HATPase_c"/>
    <property type="match status" value="1"/>
</dbReference>
<dbReference type="InterPro" id="IPR036890">
    <property type="entry name" value="HATPase_C_sf"/>
</dbReference>
<dbReference type="PROSITE" id="PS50110">
    <property type="entry name" value="RESPONSE_REGULATORY"/>
    <property type="match status" value="1"/>
</dbReference>
<dbReference type="InterPro" id="IPR005467">
    <property type="entry name" value="His_kinase_dom"/>
</dbReference>
<dbReference type="RefSeq" id="WP_230223641.1">
    <property type="nucleotide sequence ID" value="NZ_JAJKFT010000010.1"/>
</dbReference>
<evidence type="ECO:0000259" key="13">
    <source>
        <dbReference type="PROSITE" id="PS50109"/>
    </source>
</evidence>
<dbReference type="Pfam" id="PF08447">
    <property type="entry name" value="PAS_3"/>
    <property type="match status" value="1"/>
</dbReference>
<proteinExistence type="predicted"/>
<protein>
    <recommendedName>
        <fullName evidence="3">histidine kinase</fullName>
        <ecNumber evidence="3">2.7.13.3</ecNumber>
    </recommendedName>
</protein>
<evidence type="ECO:0000259" key="14">
    <source>
        <dbReference type="PROSITE" id="PS50110"/>
    </source>
</evidence>